<dbReference type="Proteomes" id="UP000000322">
    <property type="component" value="Chromosome"/>
</dbReference>
<keyword evidence="1" id="KW-0472">Membrane</keyword>
<dbReference type="STRING" id="446469.Sked_06740"/>
<protein>
    <recommendedName>
        <fullName evidence="4">Bacterial Pleckstrin homology domain-containing protein</fullName>
    </recommendedName>
</protein>
<organism evidence="2 3">
    <name type="scientific">Sanguibacter keddieii (strain ATCC 51767 / DSM 10542 / NCFB 3025 / ST-74)</name>
    <dbReference type="NCBI Taxonomy" id="446469"/>
    <lineage>
        <taxon>Bacteria</taxon>
        <taxon>Bacillati</taxon>
        <taxon>Actinomycetota</taxon>
        <taxon>Actinomycetes</taxon>
        <taxon>Micrococcales</taxon>
        <taxon>Sanguibacteraceae</taxon>
        <taxon>Sanguibacter</taxon>
    </lineage>
</organism>
<gene>
    <name evidence="2" type="ordered locus">Sked_06740</name>
</gene>
<keyword evidence="1" id="KW-1133">Transmembrane helix</keyword>
<dbReference type="KEGG" id="ske:Sked_06740"/>
<feature type="transmembrane region" description="Helical" evidence="1">
    <location>
        <begin position="47"/>
        <end position="68"/>
    </location>
</feature>
<keyword evidence="3" id="KW-1185">Reference proteome</keyword>
<evidence type="ECO:0000313" key="3">
    <source>
        <dbReference type="Proteomes" id="UP000000322"/>
    </source>
</evidence>
<dbReference type="EMBL" id="CP001819">
    <property type="protein sequence ID" value="ACZ20634.1"/>
    <property type="molecule type" value="Genomic_DNA"/>
</dbReference>
<dbReference type="OrthoDB" id="7059723at2"/>
<evidence type="ECO:0000313" key="2">
    <source>
        <dbReference type="EMBL" id="ACZ20634.1"/>
    </source>
</evidence>
<evidence type="ECO:0008006" key="4">
    <source>
        <dbReference type="Google" id="ProtNLM"/>
    </source>
</evidence>
<dbReference type="RefSeq" id="WP_012865703.1">
    <property type="nucleotide sequence ID" value="NC_013521.1"/>
</dbReference>
<name>D1BB68_SANKS</name>
<dbReference type="HOGENOM" id="CLU_1561797_0_0_11"/>
<proteinExistence type="predicted"/>
<dbReference type="AlphaFoldDB" id="D1BB68"/>
<dbReference type="eggNOG" id="ENOG5033WAB">
    <property type="taxonomic scope" value="Bacteria"/>
</dbReference>
<accession>D1BB68</accession>
<feature type="transmembrane region" description="Helical" evidence="1">
    <location>
        <begin position="16"/>
        <end position="35"/>
    </location>
</feature>
<sequence>MAGSSTWATSKIHLHLWLRAIAFTTPWVGVLYLPGELADPEGAPSPLLAVIAFMAICMWPLALAAHWVEGGDDGLRLVYWPVLSRTIPLTRIASVEYWPSAAPWKSPGIGLRLASGGVLALANRTGPSFGIRTTDGRSHSVVLADDEELAHVRAWISRVRPELDVSAEECQ</sequence>
<keyword evidence="1" id="KW-0812">Transmembrane</keyword>
<reference evidence="2 3" key="1">
    <citation type="journal article" date="2009" name="Stand. Genomic Sci.">
        <title>Complete genome sequence of Sanguibacter keddieii type strain (ST-74).</title>
        <authorList>
            <person name="Ivanova N."/>
            <person name="Sikorski J."/>
            <person name="Sims D."/>
            <person name="Brettin T."/>
            <person name="Detter J.C."/>
            <person name="Han C."/>
            <person name="Lapidus A."/>
            <person name="Copeland A."/>
            <person name="Glavina Del Rio T."/>
            <person name="Nolan M."/>
            <person name="Chen F."/>
            <person name="Lucas S."/>
            <person name="Tice H."/>
            <person name="Cheng J.F."/>
            <person name="Bruce D."/>
            <person name="Goodwin L."/>
            <person name="Pitluck S."/>
            <person name="Pati A."/>
            <person name="Mavromatis K."/>
            <person name="Chen A."/>
            <person name="Palaniappan K."/>
            <person name="D'haeseleer P."/>
            <person name="Chain P."/>
            <person name="Bristow J."/>
            <person name="Eisen J.A."/>
            <person name="Markowitz V."/>
            <person name="Hugenholtz P."/>
            <person name="Goker M."/>
            <person name="Pukall R."/>
            <person name="Klenk H.P."/>
            <person name="Kyrpides N.C."/>
        </authorList>
    </citation>
    <scope>NUCLEOTIDE SEQUENCE [LARGE SCALE GENOMIC DNA]</scope>
    <source>
        <strain evidence="3">ATCC 51767 / DSM 10542 / NCFB 3025 / ST-74</strain>
    </source>
</reference>
<evidence type="ECO:0000256" key="1">
    <source>
        <dbReference type="SAM" id="Phobius"/>
    </source>
</evidence>